<comment type="caution">
    <text evidence="3">The sequence shown here is derived from an EMBL/GenBank/DDBJ whole genome shotgun (WGS) entry which is preliminary data.</text>
</comment>
<evidence type="ECO:0000259" key="2">
    <source>
        <dbReference type="Pfam" id="PF25070"/>
    </source>
</evidence>
<reference evidence="3 4" key="1">
    <citation type="submission" date="2020-04" db="EMBL/GenBank/DDBJ databases">
        <title>Plant Genome Project.</title>
        <authorList>
            <person name="Zhang R.-G."/>
        </authorList>
    </citation>
    <scope>NUCLEOTIDE SEQUENCE [LARGE SCALE GENOMIC DNA]</scope>
    <source>
        <strain evidence="3">YNK0</strain>
        <tissue evidence="3">Leaf</tissue>
    </source>
</reference>
<dbReference type="EMBL" id="JABCRI010000008">
    <property type="protein sequence ID" value="KAF8402075.1"/>
    <property type="molecule type" value="Genomic_DNA"/>
</dbReference>
<keyword evidence="1" id="KW-1133">Transmembrane helix</keyword>
<gene>
    <name evidence="3" type="ORF">HHK36_013027</name>
</gene>
<name>A0A834Z9Z5_TETSI</name>
<dbReference type="InterPro" id="IPR056696">
    <property type="entry name" value="DUF7794"/>
</dbReference>
<organism evidence="3 4">
    <name type="scientific">Tetracentron sinense</name>
    <name type="common">Spur-leaf</name>
    <dbReference type="NCBI Taxonomy" id="13715"/>
    <lineage>
        <taxon>Eukaryota</taxon>
        <taxon>Viridiplantae</taxon>
        <taxon>Streptophyta</taxon>
        <taxon>Embryophyta</taxon>
        <taxon>Tracheophyta</taxon>
        <taxon>Spermatophyta</taxon>
        <taxon>Magnoliopsida</taxon>
        <taxon>Trochodendrales</taxon>
        <taxon>Trochodendraceae</taxon>
        <taxon>Tetracentron</taxon>
    </lineage>
</organism>
<feature type="transmembrane region" description="Helical" evidence="1">
    <location>
        <begin position="344"/>
        <end position="365"/>
    </location>
</feature>
<dbReference type="Pfam" id="PF25070">
    <property type="entry name" value="DUF7794"/>
    <property type="match status" value="1"/>
</dbReference>
<evidence type="ECO:0000256" key="1">
    <source>
        <dbReference type="SAM" id="Phobius"/>
    </source>
</evidence>
<dbReference type="OMA" id="ECNAACI"/>
<keyword evidence="1" id="KW-0472">Membrane</keyword>
<accession>A0A834Z9Z5</accession>
<dbReference type="PANTHER" id="PTHR37735">
    <property type="entry name" value="OS08G0567000 PROTEIN"/>
    <property type="match status" value="1"/>
</dbReference>
<evidence type="ECO:0000313" key="3">
    <source>
        <dbReference type="EMBL" id="KAF8402075.1"/>
    </source>
</evidence>
<protein>
    <recommendedName>
        <fullName evidence="2">DUF7794 domain-containing protein</fullName>
    </recommendedName>
</protein>
<dbReference type="Proteomes" id="UP000655225">
    <property type="component" value="Unassembled WGS sequence"/>
</dbReference>
<keyword evidence="1" id="KW-0812">Transmembrane</keyword>
<dbReference type="AlphaFoldDB" id="A0A834Z9Z5"/>
<proteinExistence type="predicted"/>
<keyword evidence="4" id="KW-1185">Reference proteome</keyword>
<evidence type="ECO:0000313" key="4">
    <source>
        <dbReference type="Proteomes" id="UP000655225"/>
    </source>
</evidence>
<dbReference type="PANTHER" id="PTHR37735:SF1">
    <property type="entry name" value="OS08G0567000 PROTEIN"/>
    <property type="match status" value="1"/>
</dbReference>
<dbReference type="GO" id="GO:0012505">
    <property type="term" value="C:endomembrane system"/>
    <property type="evidence" value="ECO:0007669"/>
    <property type="project" value="TreeGrafter"/>
</dbReference>
<sequence length="371" mass="39981">MDSILACASGDNASQTADAMENKAEGTGSIFFLDSSGHRFFHTRSLDVVAETDSMSLTEVGAAVSVLLGFAPTASLSVDSSSKLNEILLPNPFDRPRAVLMLEVRGMEDPQLSGYYLDNAQIGSAFKSRVILGSDKVDIQLPDEDEVSMVSLNEPVGADSGAAVTEKDLRDLAAWLGGSYATAMEPLNGELTVPLASGAPLSLHMSNKADREFTESLLSLIHNIRMAIEMHEDMSENLQNPAELITGCFNGIKALQEQYGPKGVAQQGMELFLTALSKLYDSLQKAYKGQIVGVIFFNEAPYPESGSVLNVMFTSHPSSRRLGEPVDKPIDPIALAEVVLVRRVLAWITGIILLISTLLGVRFHCNYVLAP</sequence>
<dbReference type="OrthoDB" id="1928130at2759"/>
<feature type="domain" description="DUF7794" evidence="2">
    <location>
        <begin position="27"/>
        <end position="299"/>
    </location>
</feature>